<dbReference type="RefSeq" id="WP_147192031.1">
    <property type="nucleotide sequence ID" value="NZ_CP042435.1"/>
</dbReference>
<keyword evidence="5" id="KW-0998">Cell outer membrane</keyword>
<comment type="subcellular location">
    <subcellularLocation>
        <location evidence="1">Cell outer membrane</location>
    </subcellularLocation>
</comment>
<organism evidence="9 10">
    <name type="scientific">Panacibacter ginsenosidivorans</name>
    <dbReference type="NCBI Taxonomy" id="1813871"/>
    <lineage>
        <taxon>Bacteria</taxon>
        <taxon>Pseudomonadati</taxon>
        <taxon>Bacteroidota</taxon>
        <taxon>Chitinophagia</taxon>
        <taxon>Chitinophagales</taxon>
        <taxon>Chitinophagaceae</taxon>
        <taxon>Panacibacter</taxon>
    </lineage>
</organism>
<feature type="chain" id="PRO_5022677052" evidence="6">
    <location>
        <begin position="20"/>
        <end position="524"/>
    </location>
</feature>
<sequence length="524" mass="58012">MKRLNKILLIAVIAVSCFACNKSFLDRPSQSQISSDNFYKTTADLRLATASLYGGSPWGVWHHEAYLPLGDILSGNGNRQWISDWVQLYTRTITAGNSVMQGGWKGLYNLIGQCNGVINSIEQKADKSISDADKNAAIGEAKFIRGTAYYYLAMLWGAVPIIEDNSKLIQDPLLKRNVVSDVYQFVVNDLTFAANSLPRNDEKGRVTTWSAQGMLAKVYLTMSGLEGNGSRDQKLLDSAKKYAGTVCNESGLSLLNNYYNLFQSQYNDNQEVLFALQWATGPSIGWEEGNLLLTYSPSNDINPQKNGAWLSLDPTYDLYLNYSAKDSIRRKASFMLNGDYYPELNAAGGGYTATSQSMKKHIIGNEKDNNSPSMTFTASIEHDALLRLADVYLVYAEAILGNNGTTSDAEGLKYFNKVRTRAGVDPVSTINIDSILKERRIEFAFEGQYWLDLVRLSYWNSAKAVNILNNQQRVTFKYENGIATPDSPIGTAVVPANISSFTLQLPASELAADPNLAEPPVKYF</sequence>
<dbReference type="KEGG" id="pgin:FRZ67_18540"/>
<evidence type="ECO:0000256" key="6">
    <source>
        <dbReference type="SAM" id="SignalP"/>
    </source>
</evidence>
<dbReference type="CDD" id="cd08977">
    <property type="entry name" value="SusD"/>
    <property type="match status" value="1"/>
</dbReference>
<keyword evidence="4" id="KW-0472">Membrane</keyword>
<evidence type="ECO:0000313" key="10">
    <source>
        <dbReference type="Proteomes" id="UP000321533"/>
    </source>
</evidence>
<comment type="similarity">
    <text evidence="2">Belongs to the SusD family.</text>
</comment>
<dbReference type="Pfam" id="PF07980">
    <property type="entry name" value="SusD_RagB"/>
    <property type="match status" value="1"/>
</dbReference>
<dbReference type="GO" id="GO:0009279">
    <property type="term" value="C:cell outer membrane"/>
    <property type="evidence" value="ECO:0007669"/>
    <property type="project" value="UniProtKB-SubCell"/>
</dbReference>
<protein>
    <submittedName>
        <fullName evidence="9">RagB/SusD family nutrient uptake outer membrane protein</fullName>
    </submittedName>
</protein>
<dbReference type="SUPFAM" id="SSF48452">
    <property type="entry name" value="TPR-like"/>
    <property type="match status" value="1"/>
</dbReference>
<keyword evidence="10" id="KW-1185">Reference proteome</keyword>
<keyword evidence="3 6" id="KW-0732">Signal</keyword>
<evidence type="ECO:0000259" key="7">
    <source>
        <dbReference type="Pfam" id="PF07980"/>
    </source>
</evidence>
<feature type="signal peptide" evidence="6">
    <location>
        <begin position="1"/>
        <end position="19"/>
    </location>
</feature>
<evidence type="ECO:0000256" key="3">
    <source>
        <dbReference type="ARBA" id="ARBA00022729"/>
    </source>
</evidence>
<evidence type="ECO:0000259" key="8">
    <source>
        <dbReference type="Pfam" id="PF14322"/>
    </source>
</evidence>
<reference evidence="9 10" key="1">
    <citation type="journal article" date="2016" name="Int. J. Syst. Evol. Microbiol.">
        <title>Panacibacter ginsenosidivorans gen. nov., sp. nov., with ginsenoside converting activity isolated from soil of a ginseng field.</title>
        <authorList>
            <person name="Siddiqi M.Z."/>
            <person name="Muhammad Shafi S."/>
            <person name="Choi K.D."/>
            <person name="Im W.T."/>
        </authorList>
    </citation>
    <scope>NUCLEOTIDE SEQUENCE [LARGE SCALE GENOMIC DNA]</scope>
    <source>
        <strain evidence="9 10">Gsoil1550</strain>
    </source>
</reference>
<dbReference type="PROSITE" id="PS51257">
    <property type="entry name" value="PROKAR_LIPOPROTEIN"/>
    <property type="match status" value="1"/>
</dbReference>
<dbReference type="Gene3D" id="1.25.40.390">
    <property type="match status" value="1"/>
</dbReference>
<dbReference type="InterPro" id="IPR011990">
    <property type="entry name" value="TPR-like_helical_dom_sf"/>
</dbReference>
<dbReference type="AlphaFoldDB" id="A0A5B8VD18"/>
<evidence type="ECO:0000256" key="5">
    <source>
        <dbReference type="ARBA" id="ARBA00023237"/>
    </source>
</evidence>
<accession>A0A5B8VD18</accession>
<evidence type="ECO:0000256" key="2">
    <source>
        <dbReference type="ARBA" id="ARBA00006275"/>
    </source>
</evidence>
<feature type="domain" description="SusD-like N-terminal" evidence="8">
    <location>
        <begin position="82"/>
        <end position="220"/>
    </location>
</feature>
<dbReference type="InterPro" id="IPR033985">
    <property type="entry name" value="SusD-like_N"/>
</dbReference>
<proteinExistence type="inferred from homology"/>
<dbReference type="EMBL" id="CP042435">
    <property type="protein sequence ID" value="QEC69212.1"/>
    <property type="molecule type" value="Genomic_DNA"/>
</dbReference>
<feature type="domain" description="RagB/SusD" evidence="7">
    <location>
        <begin position="342"/>
        <end position="516"/>
    </location>
</feature>
<evidence type="ECO:0000313" key="9">
    <source>
        <dbReference type="EMBL" id="QEC69212.1"/>
    </source>
</evidence>
<dbReference type="Proteomes" id="UP000321533">
    <property type="component" value="Chromosome"/>
</dbReference>
<evidence type="ECO:0000256" key="4">
    <source>
        <dbReference type="ARBA" id="ARBA00023136"/>
    </source>
</evidence>
<evidence type="ECO:0000256" key="1">
    <source>
        <dbReference type="ARBA" id="ARBA00004442"/>
    </source>
</evidence>
<gene>
    <name evidence="9" type="ORF">FRZ67_18540</name>
</gene>
<dbReference type="Pfam" id="PF14322">
    <property type="entry name" value="SusD-like_3"/>
    <property type="match status" value="1"/>
</dbReference>
<name>A0A5B8VD18_9BACT</name>
<dbReference type="InterPro" id="IPR012944">
    <property type="entry name" value="SusD_RagB_dom"/>
</dbReference>
<dbReference type="OrthoDB" id="5694214at2"/>